<evidence type="ECO:0000313" key="2">
    <source>
        <dbReference type="EMBL" id="MDG3497531.1"/>
    </source>
</evidence>
<gene>
    <name evidence="2" type="ORF">FEV09_23710</name>
</gene>
<dbReference type="Pfam" id="PF06051">
    <property type="entry name" value="DUF928"/>
    <property type="match status" value="1"/>
</dbReference>
<evidence type="ECO:0000256" key="1">
    <source>
        <dbReference type="SAM" id="SignalP"/>
    </source>
</evidence>
<proteinExistence type="predicted"/>
<dbReference type="AlphaFoldDB" id="A0A9X4MGP1"/>
<feature type="signal peptide" evidence="1">
    <location>
        <begin position="1"/>
        <end position="38"/>
    </location>
</feature>
<feature type="chain" id="PRO_5040952124" evidence="1">
    <location>
        <begin position="39"/>
        <end position="268"/>
    </location>
</feature>
<accession>A0A9X4MGP1</accession>
<comment type="caution">
    <text evidence="2">The sequence shown here is derived from an EMBL/GenBank/DDBJ whole genome shotgun (WGS) entry which is preliminary data.</text>
</comment>
<protein>
    <submittedName>
        <fullName evidence="2">DUF928 domain-containing protein</fullName>
    </submittedName>
</protein>
<keyword evidence="1" id="KW-0732">Signal</keyword>
<sequence length="268" mass="29507">MFLPKKFLKKFFLASFCSCLAINAAIALSLSLAPSVQAQSRRVRYVPPSDLDAPKTSASGITRSICQDGCLIALIPDLLAENKPIPRTISERPTLYFLTPPIAGSVKFTLSEDIPTLPQPDAENTFPESQKKQIYTKTFTLNNDAGIVALKIPNEAPSLEVGKIYTWRFTIIAKKDPVNGNKTVQGKMQRVLPDQQLATKLQKISQPIERAALLANQGIWFETLQTLAETQLTVPSDPEASEEWTALLKSASLDKVLPYALILQKQAL</sequence>
<dbReference type="EMBL" id="VBTY01000414">
    <property type="protein sequence ID" value="MDG3497531.1"/>
    <property type="molecule type" value="Genomic_DNA"/>
</dbReference>
<reference evidence="2" key="1">
    <citation type="submission" date="2019-05" db="EMBL/GenBank/DDBJ databases">
        <title>Whole genome sequencing of Pseudanabaena catenata USMAC16.</title>
        <authorList>
            <person name="Khan Z."/>
            <person name="Omar W.M."/>
            <person name="Convey P."/>
            <person name="Merican F."/>
            <person name="Najimudin N."/>
        </authorList>
    </citation>
    <scope>NUCLEOTIDE SEQUENCE</scope>
    <source>
        <strain evidence="2">USMAC16</strain>
    </source>
</reference>
<name>A0A9X4MGP1_9CYAN</name>
<dbReference type="Proteomes" id="UP001152872">
    <property type="component" value="Unassembled WGS sequence"/>
</dbReference>
<keyword evidence="3" id="KW-1185">Reference proteome</keyword>
<organism evidence="2 3">
    <name type="scientific">Pseudanabaena catenata USMAC16</name>
    <dbReference type="NCBI Taxonomy" id="1855837"/>
    <lineage>
        <taxon>Bacteria</taxon>
        <taxon>Bacillati</taxon>
        <taxon>Cyanobacteriota</taxon>
        <taxon>Cyanophyceae</taxon>
        <taxon>Pseudanabaenales</taxon>
        <taxon>Pseudanabaenaceae</taxon>
        <taxon>Pseudanabaena</taxon>
    </lineage>
</organism>
<evidence type="ECO:0000313" key="3">
    <source>
        <dbReference type="Proteomes" id="UP001152872"/>
    </source>
</evidence>
<dbReference type="InterPro" id="IPR010328">
    <property type="entry name" value="DUF928"/>
</dbReference>
<dbReference type="RefSeq" id="WP_009629779.1">
    <property type="nucleotide sequence ID" value="NZ_VBTY01000414.1"/>
</dbReference>